<sequence>MNERYVNIPEAFLAIVENENEAILKEVIMKINLVVFKFIILCISVFFATDLFSQHATIKLKTTDKSIAGIQTLIELDTIIYNQSNEVIKMVKSKHGNSIYHSSFEDFWRLYVDGPIDMNLINRYRMIGLGTIGPPDFYEIAPKEIISLKSQLSAYGICNPGKYKIRAEYRGDIAPEGYLREVISSEIYEIEVLEPEGIDRLVYDEFFERIKDKTKQSTENNWCKFQVDKSKNYHWILHEYSSSTYAAWIISNYLSNPQRWVPQKIKEFLIKKLYPYGESVPDSSIPDGFRFLSKKKKAEWEIQWAELIIRNHPDFPFVKRLQLIIAVNSLVLGDKEKGFKILKEIAKKTDINEGKWAQEFLSLYEQ</sequence>
<evidence type="ECO:0000313" key="3">
    <source>
        <dbReference type="Proteomes" id="UP000178943"/>
    </source>
</evidence>
<reference evidence="2 3" key="1">
    <citation type="journal article" date="2016" name="Nat. Commun.">
        <title>Thousands of microbial genomes shed light on interconnected biogeochemical processes in an aquifer system.</title>
        <authorList>
            <person name="Anantharaman K."/>
            <person name="Brown C.T."/>
            <person name="Hug L.A."/>
            <person name="Sharon I."/>
            <person name="Castelle C.J."/>
            <person name="Probst A.J."/>
            <person name="Thomas B.C."/>
            <person name="Singh A."/>
            <person name="Wilkins M.J."/>
            <person name="Karaoz U."/>
            <person name="Brodie E.L."/>
            <person name="Williams K.H."/>
            <person name="Hubbard S.S."/>
            <person name="Banfield J.F."/>
        </authorList>
    </citation>
    <scope>NUCLEOTIDE SEQUENCE [LARGE SCALE GENOMIC DNA]</scope>
</reference>
<name>A0A1F5VXT0_9BACT</name>
<dbReference type="EMBL" id="MFGW01000007">
    <property type="protein sequence ID" value="OGF68254.1"/>
    <property type="molecule type" value="Genomic_DNA"/>
</dbReference>
<keyword evidence="1" id="KW-1133">Transmembrane helix</keyword>
<gene>
    <name evidence="2" type="ORF">A2Y62_02385</name>
</gene>
<proteinExistence type="predicted"/>
<keyword evidence="1" id="KW-0812">Transmembrane</keyword>
<evidence type="ECO:0000256" key="1">
    <source>
        <dbReference type="SAM" id="Phobius"/>
    </source>
</evidence>
<protein>
    <submittedName>
        <fullName evidence="2">Uncharacterized protein</fullName>
    </submittedName>
</protein>
<dbReference type="AlphaFoldDB" id="A0A1F5VXT0"/>
<evidence type="ECO:0000313" key="2">
    <source>
        <dbReference type="EMBL" id="OGF68254.1"/>
    </source>
</evidence>
<keyword evidence="1" id="KW-0472">Membrane</keyword>
<accession>A0A1F5VXT0</accession>
<comment type="caution">
    <text evidence="2">The sequence shown here is derived from an EMBL/GenBank/DDBJ whole genome shotgun (WGS) entry which is preliminary data.</text>
</comment>
<organism evidence="2 3">
    <name type="scientific">Candidatus Fischerbacteria bacterium RBG_13_37_8</name>
    <dbReference type="NCBI Taxonomy" id="1817863"/>
    <lineage>
        <taxon>Bacteria</taxon>
        <taxon>Candidatus Fischeribacteriota</taxon>
    </lineage>
</organism>
<feature type="transmembrane region" description="Helical" evidence="1">
    <location>
        <begin position="34"/>
        <end position="52"/>
    </location>
</feature>
<dbReference type="Proteomes" id="UP000178943">
    <property type="component" value="Unassembled WGS sequence"/>
</dbReference>